<dbReference type="Gene3D" id="3.10.450.50">
    <property type="match status" value="1"/>
</dbReference>
<keyword evidence="2" id="KW-1185">Reference proteome</keyword>
<evidence type="ECO:0000313" key="2">
    <source>
        <dbReference type="Proteomes" id="UP000250266"/>
    </source>
</evidence>
<proteinExistence type="predicted"/>
<protein>
    <recommendedName>
        <fullName evidence="3">SnoaL-like domain-containing protein</fullName>
    </recommendedName>
</protein>
<gene>
    <name evidence="1" type="ORF">K432DRAFT_313471</name>
</gene>
<evidence type="ECO:0000313" key="1">
    <source>
        <dbReference type="EMBL" id="OCK73188.1"/>
    </source>
</evidence>
<dbReference type="Proteomes" id="UP000250266">
    <property type="component" value="Unassembled WGS sequence"/>
</dbReference>
<evidence type="ECO:0008006" key="3">
    <source>
        <dbReference type="Google" id="ProtNLM"/>
    </source>
</evidence>
<organism evidence="1 2">
    <name type="scientific">Lepidopterella palustris CBS 459.81</name>
    <dbReference type="NCBI Taxonomy" id="1314670"/>
    <lineage>
        <taxon>Eukaryota</taxon>
        <taxon>Fungi</taxon>
        <taxon>Dikarya</taxon>
        <taxon>Ascomycota</taxon>
        <taxon>Pezizomycotina</taxon>
        <taxon>Dothideomycetes</taxon>
        <taxon>Pleosporomycetidae</taxon>
        <taxon>Mytilinidiales</taxon>
        <taxon>Argynnaceae</taxon>
        <taxon>Lepidopterella</taxon>
    </lineage>
</organism>
<dbReference type="OrthoDB" id="3758478at2759"/>
<reference evidence="1 2" key="1">
    <citation type="journal article" date="2016" name="Nat. Commun.">
        <title>Ectomycorrhizal ecology is imprinted in the genome of the dominant symbiotic fungus Cenococcum geophilum.</title>
        <authorList>
            <consortium name="DOE Joint Genome Institute"/>
            <person name="Peter M."/>
            <person name="Kohler A."/>
            <person name="Ohm R.A."/>
            <person name="Kuo A."/>
            <person name="Krutzmann J."/>
            <person name="Morin E."/>
            <person name="Arend M."/>
            <person name="Barry K.W."/>
            <person name="Binder M."/>
            <person name="Choi C."/>
            <person name="Clum A."/>
            <person name="Copeland A."/>
            <person name="Grisel N."/>
            <person name="Haridas S."/>
            <person name="Kipfer T."/>
            <person name="LaButti K."/>
            <person name="Lindquist E."/>
            <person name="Lipzen A."/>
            <person name="Maire R."/>
            <person name="Meier B."/>
            <person name="Mihaltcheva S."/>
            <person name="Molinier V."/>
            <person name="Murat C."/>
            <person name="Poggeler S."/>
            <person name="Quandt C.A."/>
            <person name="Sperisen C."/>
            <person name="Tritt A."/>
            <person name="Tisserant E."/>
            <person name="Crous P.W."/>
            <person name="Henrissat B."/>
            <person name="Nehls U."/>
            <person name="Egli S."/>
            <person name="Spatafora J.W."/>
            <person name="Grigoriev I.V."/>
            <person name="Martin F.M."/>
        </authorList>
    </citation>
    <scope>NUCLEOTIDE SEQUENCE [LARGE SCALE GENOMIC DNA]</scope>
    <source>
        <strain evidence="1 2">CBS 459.81</strain>
    </source>
</reference>
<dbReference type="InterPro" id="IPR050977">
    <property type="entry name" value="Fungal_Meroterpenoid_Isomerase"/>
</dbReference>
<dbReference type="PANTHER" id="PTHR39598">
    <property type="entry name" value="AUSTINOL SYNTHESIS PROTEIN F-RELATED"/>
    <property type="match status" value="1"/>
</dbReference>
<sequence>MSPTREQLLKTAKAYLDAHEKRDINALRAVYSLACKHHNFPEPVKPIFPDVSFEGYLVGVADLFKIWHSFECRQFAEPVVDSEARKVVLFIEGKGEADVGTYVNEYVVVLMMNEAGTLIEERLQFFDSQGLLTWVARMGQQAQDLQDKVKDSKAEKMEA</sequence>
<dbReference type="EMBL" id="KV745907">
    <property type="protein sequence ID" value="OCK73188.1"/>
    <property type="molecule type" value="Genomic_DNA"/>
</dbReference>
<dbReference type="AlphaFoldDB" id="A0A8E2J8F2"/>
<accession>A0A8E2J8F2</accession>
<name>A0A8E2J8F2_9PEZI</name>
<dbReference type="PANTHER" id="PTHR39598:SF1">
    <property type="entry name" value="AUSTINOID BIOSYNTHESIS CLUSTERS PROTEIN F-RELATED"/>
    <property type="match status" value="1"/>
</dbReference>